<accession>A0A2G3DZ37</accession>
<gene>
    <name evidence="3" type="ORF">CSX02_13290</name>
</gene>
<dbReference type="Pfam" id="PF00575">
    <property type="entry name" value="S1"/>
    <property type="match status" value="1"/>
</dbReference>
<dbReference type="PANTHER" id="PTHR37296">
    <property type="entry name" value="CONSERVED VIRULENCE FACTOR B"/>
    <property type="match status" value="1"/>
</dbReference>
<dbReference type="InterPro" id="IPR014464">
    <property type="entry name" value="CvfB_fam"/>
</dbReference>
<reference evidence="3 4" key="1">
    <citation type="submission" date="2017-10" db="EMBL/GenBank/DDBJ databases">
        <title>Resolving the taxonomy of Roseburia spp., Eubacterium rectale and Agathobacter spp. through phylogenomic analysis.</title>
        <authorList>
            <person name="Sheridan P.O."/>
            <person name="Walker A.W."/>
            <person name="Duncan S.H."/>
            <person name="Scott K.P."/>
            <person name="Toole P.W.O."/>
            <person name="Luis P."/>
            <person name="Flint H.J."/>
        </authorList>
    </citation>
    <scope>NUCLEOTIDE SEQUENCE [LARGE SCALE GENOMIC DNA]</scope>
    <source>
        <strain evidence="3 4">JK623</strain>
    </source>
</reference>
<comment type="similarity">
    <text evidence="1">Belongs to the CvfB family.</text>
</comment>
<evidence type="ECO:0000256" key="1">
    <source>
        <dbReference type="PIRNR" id="PIRNR012524"/>
    </source>
</evidence>
<dbReference type="Pfam" id="PF17783">
    <property type="entry name" value="WHD_CvfB"/>
    <property type="match status" value="1"/>
</dbReference>
<dbReference type="Gene3D" id="2.40.50.140">
    <property type="entry name" value="Nucleic acid-binding proteins"/>
    <property type="match status" value="2"/>
</dbReference>
<comment type="caution">
    <text evidence="3">The sequence shown here is derived from an EMBL/GenBank/DDBJ whole genome shotgun (WGS) entry which is preliminary data.</text>
</comment>
<dbReference type="InterPro" id="IPR040764">
    <property type="entry name" value="CvfB_WH"/>
</dbReference>
<keyword evidence="4" id="KW-1185">Reference proteome</keyword>
<protein>
    <submittedName>
        <fullName evidence="3">RNA-binding protein</fullName>
    </submittedName>
</protein>
<dbReference type="SMART" id="SM00316">
    <property type="entry name" value="S1"/>
    <property type="match status" value="3"/>
</dbReference>
<dbReference type="PIRSF" id="PIRSF012524">
    <property type="entry name" value="YitL_S1"/>
    <property type="match status" value="1"/>
</dbReference>
<reference evidence="3 4" key="2">
    <citation type="submission" date="2017-10" db="EMBL/GenBank/DDBJ databases">
        <authorList>
            <person name="Banno H."/>
            <person name="Chua N.-H."/>
        </authorList>
    </citation>
    <scope>NUCLEOTIDE SEQUENCE [LARGE SCALE GENOMIC DNA]</scope>
    <source>
        <strain evidence="3 4">JK623</strain>
    </source>
</reference>
<dbReference type="InterPro" id="IPR039566">
    <property type="entry name" value="CvfB_S1_st"/>
</dbReference>
<dbReference type="Pfam" id="PF13509">
    <property type="entry name" value="S1_2"/>
    <property type="match status" value="2"/>
</dbReference>
<dbReference type="GO" id="GO:0003676">
    <property type="term" value="F:nucleic acid binding"/>
    <property type="evidence" value="ECO:0007669"/>
    <property type="project" value="InterPro"/>
</dbReference>
<dbReference type="RefSeq" id="WP_031544470.1">
    <property type="nucleotide sequence ID" value="NZ_JANSWH010000092.1"/>
</dbReference>
<feature type="domain" description="S1 motif" evidence="2">
    <location>
        <begin position="146"/>
        <end position="207"/>
    </location>
</feature>
<dbReference type="Proteomes" id="UP000224563">
    <property type="component" value="Unassembled WGS sequence"/>
</dbReference>
<dbReference type="InterPro" id="IPR003029">
    <property type="entry name" value="S1_domain"/>
</dbReference>
<dbReference type="Gene3D" id="1.10.10.10">
    <property type="entry name" value="Winged helix-like DNA-binding domain superfamily/Winged helix DNA-binding domain"/>
    <property type="match status" value="1"/>
</dbReference>
<evidence type="ECO:0000313" key="3">
    <source>
        <dbReference type="EMBL" id="PHU36264.1"/>
    </source>
</evidence>
<organism evidence="3 4">
    <name type="scientific">Agathobacter ruminis</name>
    <dbReference type="NCBI Taxonomy" id="1712665"/>
    <lineage>
        <taxon>Bacteria</taxon>
        <taxon>Bacillati</taxon>
        <taxon>Bacillota</taxon>
        <taxon>Clostridia</taxon>
        <taxon>Lachnospirales</taxon>
        <taxon>Lachnospiraceae</taxon>
        <taxon>Agathobacter</taxon>
    </lineage>
</organism>
<dbReference type="PANTHER" id="PTHR37296:SF1">
    <property type="entry name" value="CONSERVED VIRULENCE FACTOR B"/>
    <property type="match status" value="1"/>
</dbReference>
<proteinExistence type="inferred from homology"/>
<evidence type="ECO:0000259" key="2">
    <source>
        <dbReference type="PROSITE" id="PS50126"/>
    </source>
</evidence>
<dbReference type="InterPro" id="IPR012340">
    <property type="entry name" value="NA-bd_OB-fold"/>
</dbReference>
<sequence>MKLGEFQELTIIKMTDFGAYLAQETNTADKVLLPAKQLPKDAKLGMRLKVFLYKDSQDRLIATVNEPLLTIGKFGVLKVKEITKIGAFLDWGLEKDLFLPYKQMVGRIDAGDEVLVSMYIDKSERLCATMRGLYHLLSQRAPYEAGDMVRGRVYEFSDNFGTFVAVDDKYSARIPKHEGHQDLKIGDIIEAKVVAVKEDGKLDLTMREKAYIQMDTDADKILSLLNEYAGVLPFTEKASPEVIARETGLSKAAFKRAIGHLYKERKITLDDGKIRLNR</sequence>
<dbReference type="InterPro" id="IPR036388">
    <property type="entry name" value="WH-like_DNA-bd_sf"/>
</dbReference>
<evidence type="ECO:0000313" key="4">
    <source>
        <dbReference type="Proteomes" id="UP000224563"/>
    </source>
</evidence>
<dbReference type="EMBL" id="PDYG01000135">
    <property type="protein sequence ID" value="PHU36264.1"/>
    <property type="molecule type" value="Genomic_DNA"/>
</dbReference>
<name>A0A2G3DZ37_9FIRM</name>
<dbReference type="SUPFAM" id="SSF50249">
    <property type="entry name" value="Nucleic acid-binding proteins"/>
    <property type="match status" value="1"/>
</dbReference>
<dbReference type="AlphaFoldDB" id="A0A2G3DZ37"/>
<dbReference type="PROSITE" id="PS50126">
    <property type="entry name" value="S1"/>
    <property type="match status" value="1"/>
</dbReference>